<reference evidence="2" key="1">
    <citation type="submission" date="2014-11" db="EMBL/GenBank/DDBJ databases">
        <authorList>
            <person name="Otto D Thomas"/>
            <person name="Naeem Raeece"/>
        </authorList>
    </citation>
    <scope>NUCLEOTIDE SEQUENCE</scope>
</reference>
<feature type="compositionally biased region" description="Low complexity" evidence="1">
    <location>
        <begin position="224"/>
        <end position="245"/>
    </location>
</feature>
<protein>
    <submittedName>
        <fullName evidence="2">Uncharacterized protein</fullName>
    </submittedName>
</protein>
<organism evidence="2">
    <name type="scientific">Chromera velia CCMP2878</name>
    <dbReference type="NCBI Taxonomy" id="1169474"/>
    <lineage>
        <taxon>Eukaryota</taxon>
        <taxon>Sar</taxon>
        <taxon>Alveolata</taxon>
        <taxon>Colpodellida</taxon>
        <taxon>Chromeraceae</taxon>
        <taxon>Chromera</taxon>
    </lineage>
</organism>
<dbReference type="VEuPathDB" id="CryptoDB:Cvel_20318"/>
<evidence type="ECO:0000313" key="2">
    <source>
        <dbReference type="EMBL" id="CEM23572.1"/>
    </source>
</evidence>
<sequence>MSDGESWDDYLGYGDLDDLDEEDFDHDDYIPDDFEDHPSDFEETEDFMFRNIVDRKPKLFRMSRERTSFGWDRSASAEISIPGMSSSKSERTEDIEIERTTLCFIAVGEEVESIELNMKISGRPLPWGEEPTAEESAPEVNAGGRLFLSLVSLPPGWREGDTGDTLAVECQAAADRAGIASNSSPFMEEDLFGPAPYETVFQPRTWVCTRTQSETPPVSPEVPVPTSSQNCVSASASSSSTASSSGVERCVKEANDREKKQTDTAVASSGTAEKPTEVGGGGRPDAPRDSIVSRLNTNVEGSWLQLAYRPPGQAAGRYARLIGKEGTFTVRFCRWTTVGPLIRLLLLLFTDRAEDSFSALLRSNEEESVSKDGGGLKGFVSSDSMLDFLCSQERGEWTPSLCKLLRVWKANTCHSANAQRPLRLKCDLTQQIVRFI</sequence>
<feature type="compositionally biased region" description="Basic and acidic residues" evidence="1">
    <location>
        <begin position="249"/>
        <end position="262"/>
    </location>
</feature>
<gene>
    <name evidence="2" type="ORF">Cvel_20318</name>
</gene>
<feature type="region of interest" description="Disordered" evidence="1">
    <location>
        <begin position="22"/>
        <end position="41"/>
    </location>
</feature>
<name>A0A0G4G527_9ALVE</name>
<dbReference type="AlphaFoldDB" id="A0A0G4G527"/>
<accession>A0A0G4G527</accession>
<feature type="region of interest" description="Disordered" evidence="1">
    <location>
        <begin position="211"/>
        <end position="290"/>
    </location>
</feature>
<evidence type="ECO:0000256" key="1">
    <source>
        <dbReference type="SAM" id="MobiDB-lite"/>
    </source>
</evidence>
<proteinExistence type="predicted"/>
<dbReference type="EMBL" id="CDMZ01000898">
    <property type="protein sequence ID" value="CEM23572.1"/>
    <property type="molecule type" value="Genomic_DNA"/>
</dbReference>